<feature type="chain" id="PRO_5024294077" description="Oxidoreductase molybdopterin-binding domain-containing protein" evidence="1">
    <location>
        <begin position="27"/>
        <end position="182"/>
    </location>
</feature>
<protein>
    <recommendedName>
        <fullName evidence="4">Oxidoreductase molybdopterin-binding domain-containing protein</fullName>
    </recommendedName>
</protein>
<organism evidence="2 3">
    <name type="scientific">Ochrobactrum quorumnocens</name>
    <dbReference type="NCBI Taxonomy" id="271865"/>
    <lineage>
        <taxon>Bacteria</taxon>
        <taxon>Pseudomonadati</taxon>
        <taxon>Pseudomonadota</taxon>
        <taxon>Alphaproteobacteria</taxon>
        <taxon>Hyphomicrobiales</taxon>
        <taxon>Brucellaceae</taxon>
        <taxon>Brucella/Ochrobactrum group</taxon>
        <taxon>Ochrobactrum</taxon>
    </lineage>
</organism>
<dbReference type="AlphaFoldDB" id="A0A5N1JWE7"/>
<dbReference type="Proteomes" id="UP000327108">
    <property type="component" value="Unassembled WGS sequence"/>
</dbReference>
<name>A0A5N1JWE7_9HYPH</name>
<evidence type="ECO:0000313" key="3">
    <source>
        <dbReference type="Proteomes" id="UP000327108"/>
    </source>
</evidence>
<gene>
    <name evidence="2" type="ORF">F3W84_10685</name>
</gene>
<evidence type="ECO:0000256" key="1">
    <source>
        <dbReference type="SAM" id="SignalP"/>
    </source>
</evidence>
<keyword evidence="1" id="KW-0732">Signal</keyword>
<reference evidence="2 3" key="1">
    <citation type="submission" date="2019-09" db="EMBL/GenBank/DDBJ databases">
        <title>Biological control of the noxious weed angled onion (Allium triquetrum) thwarted by endophytic bacteria in Victoria, Australia.</title>
        <authorList>
            <person name="Tehranchian P."/>
            <person name="Adair R.J."/>
            <person name="Van T.H."/>
            <person name="Morrison P.D."/>
            <person name="Williams H."/>
            <person name="Lawrie A.C."/>
        </authorList>
    </citation>
    <scope>NUCLEOTIDE SEQUENCE [LARGE SCALE GENOMIC DNA]</scope>
    <source>
        <strain evidence="2 3">RPTAtOch1</strain>
    </source>
</reference>
<evidence type="ECO:0008006" key="4">
    <source>
        <dbReference type="Google" id="ProtNLM"/>
    </source>
</evidence>
<keyword evidence="3" id="KW-1185">Reference proteome</keyword>
<feature type="signal peptide" evidence="1">
    <location>
        <begin position="1"/>
        <end position="26"/>
    </location>
</feature>
<evidence type="ECO:0000313" key="2">
    <source>
        <dbReference type="EMBL" id="KAA9368346.1"/>
    </source>
</evidence>
<comment type="caution">
    <text evidence="2">The sequence shown here is derived from an EMBL/GenBank/DDBJ whole genome shotgun (WGS) entry which is preliminary data.</text>
</comment>
<sequence length="182" mass="20649">MIPRNSRHAILLTLVISTFTASFARAQYPALGLLKIETSTGKTLATYSSRELNSAFQTESYQTLTPWTANTERITFRGPALGAVLARHGLAQRAAVQLIAYDDFITEITQEEIRKYSPILAVERNCTKQDVERNTCAPGQQFRPLSMDEFGPVYLVWPFEKLPYNYVPGRNSIWVWFVVAIR</sequence>
<accession>A0A5N1JWE7</accession>
<dbReference type="EMBL" id="VYXQ01000008">
    <property type="protein sequence ID" value="KAA9368346.1"/>
    <property type="molecule type" value="Genomic_DNA"/>
</dbReference>
<dbReference type="RefSeq" id="WP_151093455.1">
    <property type="nucleotide sequence ID" value="NZ_VYXQ01000008.1"/>
</dbReference>
<proteinExistence type="predicted"/>